<feature type="compositionally biased region" description="Low complexity" evidence="1">
    <location>
        <begin position="13"/>
        <end position="46"/>
    </location>
</feature>
<accession>A0ABN6MDD1</accession>
<feature type="transmembrane region" description="Helical" evidence="2">
    <location>
        <begin position="178"/>
        <end position="202"/>
    </location>
</feature>
<dbReference type="EMBL" id="AP025564">
    <property type="protein sequence ID" value="BDE95249.1"/>
    <property type="molecule type" value="Genomic_DNA"/>
</dbReference>
<keyword evidence="2" id="KW-0812">Transmembrane</keyword>
<evidence type="ECO:0000256" key="1">
    <source>
        <dbReference type="SAM" id="MobiDB-lite"/>
    </source>
</evidence>
<feature type="transmembrane region" description="Helical" evidence="2">
    <location>
        <begin position="127"/>
        <end position="157"/>
    </location>
</feature>
<keyword evidence="2" id="KW-1133">Transmembrane helix</keyword>
<keyword evidence="2" id="KW-0472">Membrane</keyword>
<keyword evidence="4" id="KW-1185">Reference proteome</keyword>
<name>A0ABN6MDD1_9ACTN</name>
<reference evidence="3 4" key="1">
    <citation type="submission" date="2022-01" db="EMBL/GenBank/DDBJ databases">
        <title>Novel bile acid biosynthetic pathways are enriched in the microbiome of centenarians.</title>
        <authorList>
            <person name="Sato Y."/>
            <person name="Atarashi K."/>
            <person name="Plichta R.D."/>
            <person name="Arai Y."/>
            <person name="Sasajima S."/>
            <person name="Kearney M.S."/>
            <person name="Suda W."/>
            <person name="Takeshita K."/>
            <person name="Sasaki T."/>
            <person name="Okamoto S."/>
            <person name="Skelly N.A."/>
            <person name="Okamura Y."/>
            <person name="Vlamakis H."/>
            <person name="Li Y."/>
            <person name="Tanoue T."/>
            <person name="Takei H."/>
            <person name="Nittono H."/>
            <person name="Narushima S."/>
            <person name="Irie J."/>
            <person name="Itoh H."/>
            <person name="Moriya K."/>
            <person name="Sugiura Y."/>
            <person name="Suematsu M."/>
            <person name="Moritoki N."/>
            <person name="Shibata S."/>
            <person name="Littman R.D."/>
            <person name="Fischbach A.M."/>
            <person name="Uwamino Y."/>
            <person name="Inoue T."/>
            <person name="Honda A."/>
            <person name="Hattori M."/>
            <person name="Murai T."/>
            <person name="Xavier J.R."/>
            <person name="Hirose N."/>
            <person name="Honda K."/>
        </authorList>
    </citation>
    <scope>NUCLEOTIDE SEQUENCE [LARGE SCALE GENOMIC DNA]</scope>
    <source>
        <strain evidence="3 4">CE91-St30</strain>
    </source>
</reference>
<gene>
    <name evidence="3" type="ORF">CE91St30_05820</name>
</gene>
<evidence type="ECO:0000313" key="4">
    <source>
        <dbReference type="Proteomes" id="UP001320544"/>
    </source>
</evidence>
<dbReference type="Proteomes" id="UP001320544">
    <property type="component" value="Chromosome"/>
</dbReference>
<feature type="compositionally biased region" description="Low complexity" evidence="1">
    <location>
        <begin position="89"/>
        <end position="102"/>
    </location>
</feature>
<organism evidence="3 4">
    <name type="scientific">Raoultibacter timonensis</name>
    <dbReference type="NCBI Taxonomy" id="1907662"/>
    <lineage>
        <taxon>Bacteria</taxon>
        <taxon>Bacillati</taxon>
        <taxon>Actinomycetota</taxon>
        <taxon>Coriobacteriia</taxon>
        <taxon>Eggerthellales</taxon>
        <taxon>Eggerthellaceae</taxon>
        <taxon>Raoultibacter</taxon>
    </lineage>
</organism>
<feature type="compositionally biased region" description="Polar residues" evidence="1">
    <location>
        <begin position="1"/>
        <end position="12"/>
    </location>
</feature>
<protein>
    <recommendedName>
        <fullName evidence="5">DUF4190 domain-containing protein</fullName>
    </recommendedName>
</protein>
<proteinExistence type="predicted"/>
<evidence type="ECO:0000313" key="3">
    <source>
        <dbReference type="EMBL" id="BDE95249.1"/>
    </source>
</evidence>
<dbReference type="RefSeq" id="WP_244411681.1">
    <property type="nucleotide sequence ID" value="NZ_AP025564.1"/>
</dbReference>
<evidence type="ECO:0000256" key="2">
    <source>
        <dbReference type="SAM" id="Phobius"/>
    </source>
</evidence>
<feature type="compositionally biased region" description="Polar residues" evidence="1">
    <location>
        <begin position="57"/>
        <end position="67"/>
    </location>
</feature>
<evidence type="ECO:0008006" key="5">
    <source>
        <dbReference type="Google" id="ProtNLM"/>
    </source>
</evidence>
<sequence length="405" mass="42110">MTEENNANPNGVSDQQPAASGASAPDQAPAASQQSETQPFAAEPYVAPEPPAPGETAQYSAAQQPGATSEPPTPGYAAPQQPTQAMPNGYQTQPGQQPPMGYGYQGGYGAPQPPTAAPTGPGSGKALGSLICGICAIVFSGTVIISIILGVIAIVLASQYVKSFGKDGKATGGKVCGVIGIVFSILMLIIYIFSGIFLAAVFNEYSSSPSSSYSYSYDSGSSSSDSDSSSTLPTDADEQAAIDAASAILDELKNPTDADISALASGLDEGFAQESGLESLSDLGIESREFAEWLLSDLTYEIDDAFVYSDGTGTVYADVTTKDYYEFMYIFSDNIDTFVASDEAATITDDAAANAKIGELLRDAMAKTPTTVNYASIEVKKVGGTWVVDDESLEELAQSIFGIYY</sequence>
<feature type="region of interest" description="Disordered" evidence="1">
    <location>
        <begin position="1"/>
        <end position="121"/>
    </location>
</feature>